<reference evidence="3 4" key="2">
    <citation type="journal article" date="2019" name="G3 (Bethesda)">
        <title>Hybrid Assembly of the Genome of the Entomopathogenic Nematode Steinernema carpocapsae Identifies the X-Chromosome.</title>
        <authorList>
            <person name="Serra L."/>
            <person name="Macchietto M."/>
            <person name="Macias-Munoz A."/>
            <person name="McGill C.J."/>
            <person name="Rodriguez I.M."/>
            <person name="Rodriguez B."/>
            <person name="Murad R."/>
            <person name="Mortazavi A."/>
        </authorList>
    </citation>
    <scope>NUCLEOTIDE SEQUENCE [LARGE SCALE GENOMIC DNA]</scope>
    <source>
        <strain evidence="3 4">ALL</strain>
    </source>
</reference>
<dbReference type="AlphaFoldDB" id="A0A4U5PG88"/>
<evidence type="ECO:0000256" key="1">
    <source>
        <dbReference type="SAM" id="MobiDB-lite"/>
    </source>
</evidence>
<sequence length="127" mass="14133">MLRPPRRRKFLSARFALDFVFRELVARSVDRRHSAPSLSRSAATRSLCPLSSSPSQANSAISPPSRRRKTASNVFATIQQQLFFLLALSLPLLLLYFCPMQAVLSACSVSLSQPYLGQRVPGWSYCG</sequence>
<feature type="region of interest" description="Disordered" evidence="1">
    <location>
        <begin position="29"/>
        <end position="67"/>
    </location>
</feature>
<gene>
    <name evidence="3" type="ORF">L596_009750</name>
</gene>
<comment type="caution">
    <text evidence="3">The sequence shown here is derived from an EMBL/GenBank/DDBJ whole genome shotgun (WGS) entry which is preliminary data.</text>
</comment>
<protein>
    <recommendedName>
        <fullName evidence="5">Transmembrane protein</fullName>
    </recommendedName>
</protein>
<organism evidence="3 4">
    <name type="scientific">Steinernema carpocapsae</name>
    <name type="common">Entomopathogenic nematode</name>
    <dbReference type="NCBI Taxonomy" id="34508"/>
    <lineage>
        <taxon>Eukaryota</taxon>
        <taxon>Metazoa</taxon>
        <taxon>Ecdysozoa</taxon>
        <taxon>Nematoda</taxon>
        <taxon>Chromadorea</taxon>
        <taxon>Rhabditida</taxon>
        <taxon>Tylenchina</taxon>
        <taxon>Panagrolaimomorpha</taxon>
        <taxon>Strongyloidoidea</taxon>
        <taxon>Steinernematidae</taxon>
        <taxon>Steinernema</taxon>
    </lineage>
</organism>
<evidence type="ECO:0008006" key="5">
    <source>
        <dbReference type="Google" id="ProtNLM"/>
    </source>
</evidence>
<reference evidence="3 4" key="1">
    <citation type="journal article" date="2015" name="Genome Biol.">
        <title>Comparative genomics of Steinernema reveals deeply conserved gene regulatory networks.</title>
        <authorList>
            <person name="Dillman A.R."/>
            <person name="Macchietto M."/>
            <person name="Porter C.F."/>
            <person name="Rogers A."/>
            <person name="Williams B."/>
            <person name="Antoshechkin I."/>
            <person name="Lee M.M."/>
            <person name="Goodwin Z."/>
            <person name="Lu X."/>
            <person name="Lewis E.E."/>
            <person name="Goodrich-Blair H."/>
            <person name="Stock S.P."/>
            <person name="Adams B.J."/>
            <person name="Sternberg P.W."/>
            <person name="Mortazavi A."/>
        </authorList>
    </citation>
    <scope>NUCLEOTIDE SEQUENCE [LARGE SCALE GENOMIC DNA]</scope>
    <source>
        <strain evidence="3 4">ALL</strain>
    </source>
</reference>
<name>A0A4U5PG88_STECR</name>
<evidence type="ECO:0000256" key="2">
    <source>
        <dbReference type="SAM" id="Phobius"/>
    </source>
</evidence>
<accession>A0A4U5PG88</accession>
<keyword evidence="4" id="KW-1185">Reference proteome</keyword>
<feature type="compositionally biased region" description="Low complexity" evidence="1">
    <location>
        <begin position="49"/>
        <end position="64"/>
    </location>
</feature>
<keyword evidence="2" id="KW-0812">Transmembrane</keyword>
<evidence type="ECO:0000313" key="4">
    <source>
        <dbReference type="Proteomes" id="UP000298663"/>
    </source>
</evidence>
<dbReference type="EMBL" id="AZBU02000002">
    <property type="protein sequence ID" value="TKR95607.1"/>
    <property type="molecule type" value="Genomic_DNA"/>
</dbReference>
<keyword evidence="2" id="KW-0472">Membrane</keyword>
<dbReference type="Proteomes" id="UP000298663">
    <property type="component" value="Unassembled WGS sequence"/>
</dbReference>
<evidence type="ECO:0000313" key="3">
    <source>
        <dbReference type="EMBL" id="TKR95607.1"/>
    </source>
</evidence>
<keyword evidence="2" id="KW-1133">Transmembrane helix</keyword>
<proteinExistence type="predicted"/>
<feature type="transmembrane region" description="Helical" evidence="2">
    <location>
        <begin position="74"/>
        <end position="97"/>
    </location>
</feature>